<reference evidence="2 3" key="1">
    <citation type="journal article" date="2015" name="Nature">
        <title>rRNA introns, odd ribosomes, and small enigmatic genomes across a large radiation of phyla.</title>
        <authorList>
            <person name="Brown C.T."/>
            <person name="Hug L.A."/>
            <person name="Thomas B.C."/>
            <person name="Sharon I."/>
            <person name="Castelle C.J."/>
            <person name="Singh A."/>
            <person name="Wilkins M.J."/>
            <person name="Williams K.H."/>
            <person name="Banfield J.F."/>
        </authorList>
    </citation>
    <scope>NUCLEOTIDE SEQUENCE [LARGE SCALE GENOMIC DNA]</scope>
    <source>
        <strain evidence="3">GW2011_GWA1_39_13</strain>
    </source>
</reference>
<comment type="caution">
    <text evidence="2">The sequence shown here is derived from an EMBL/GenBank/DDBJ whole genome shotgun (WGS) entry which is preliminary data.</text>
</comment>
<dbReference type="InterPro" id="IPR000477">
    <property type="entry name" value="RT_dom"/>
</dbReference>
<evidence type="ECO:0000313" key="3">
    <source>
        <dbReference type="Proteomes" id="UP000034845"/>
    </source>
</evidence>
<evidence type="ECO:0000259" key="1">
    <source>
        <dbReference type="PROSITE" id="PS50878"/>
    </source>
</evidence>
<keyword evidence="2" id="KW-0808">Transferase</keyword>
<keyword evidence="2" id="KW-0695">RNA-directed DNA polymerase</keyword>
<dbReference type="InterPro" id="IPR051083">
    <property type="entry name" value="GrpII_Intron_Splice-Mob/Def"/>
</dbReference>
<gene>
    <name evidence="2" type="ORF">UT29_C0003G0045</name>
</gene>
<dbReference type="InterPro" id="IPR043502">
    <property type="entry name" value="DNA/RNA_pol_sf"/>
</dbReference>
<organism evidence="2 3">
    <name type="scientific">Yanofskybacteria sp. (strain GW2011_GWA1_39_13)</name>
    <dbReference type="NCBI Taxonomy" id="1619019"/>
    <lineage>
        <taxon>Bacteria</taxon>
        <taxon>Candidatus Yanofskyibacteriota</taxon>
    </lineage>
</organism>
<proteinExistence type="predicted"/>
<accession>A0A0G0ME81</accession>
<dbReference type="Proteomes" id="UP000034845">
    <property type="component" value="Unassembled WGS sequence"/>
</dbReference>
<dbReference type="GO" id="GO:0003964">
    <property type="term" value="F:RNA-directed DNA polymerase activity"/>
    <property type="evidence" value="ECO:0007669"/>
    <property type="project" value="UniProtKB-KW"/>
</dbReference>
<sequence length="343" mass="40678">MLRGGGGGVKGVRFLMKIEFTHKFEDIISIENLLEAWREFVRRKRDKRDVQEYYRHLMHNILALHQDLTNHTYKHGAYQAFRINDPKPRKIHKSLVRDRLLHHAIYRQLYLFFDWTFVSDSFSCRIGKGTHKALNRFRSFGYKVSKNNTKTCWILKCDIKKFFENINHEILLAIFNCYIPDPNVIWLLERVIFSFSSAPGRGLPLGNLTSQLFVNVYMNEFDQFMKHRMKAKYYIRYADDFVVFSHDKAWLKELFPKVAGFLKENLKLDIHPDKVFIKTLASGVDFLGWVHFPDHRVLRTTTKKRMMRRLCETKKPESVNSYLGLLKHGNTNKLKNMIKSSHA</sequence>
<dbReference type="PANTHER" id="PTHR34047">
    <property type="entry name" value="NUCLEAR INTRON MATURASE 1, MITOCHONDRIAL-RELATED"/>
    <property type="match status" value="1"/>
</dbReference>
<dbReference type="Pfam" id="PF00078">
    <property type="entry name" value="RVT_1"/>
    <property type="match status" value="1"/>
</dbReference>
<feature type="domain" description="Reverse transcriptase" evidence="1">
    <location>
        <begin position="1"/>
        <end position="291"/>
    </location>
</feature>
<keyword evidence="2" id="KW-0548">Nucleotidyltransferase</keyword>
<dbReference type="CDD" id="cd01651">
    <property type="entry name" value="RT_G2_intron"/>
    <property type="match status" value="1"/>
</dbReference>
<dbReference type="EMBL" id="LBWF01000003">
    <property type="protein sequence ID" value="KKR02389.1"/>
    <property type="molecule type" value="Genomic_DNA"/>
</dbReference>
<name>A0A0G0ME81_YANXG</name>
<evidence type="ECO:0000313" key="2">
    <source>
        <dbReference type="EMBL" id="KKR02389.1"/>
    </source>
</evidence>
<dbReference type="InterPro" id="IPR043128">
    <property type="entry name" value="Rev_trsase/Diguanyl_cyclase"/>
</dbReference>
<dbReference type="Gene3D" id="3.30.70.270">
    <property type="match status" value="1"/>
</dbReference>
<protein>
    <submittedName>
        <fullName evidence="2">Retron-type reverse transcriptase</fullName>
    </submittedName>
</protein>
<dbReference type="SUPFAM" id="SSF56672">
    <property type="entry name" value="DNA/RNA polymerases"/>
    <property type="match status" value="1"/>
</dbReference>
<dbReference type="PROSITE" id="PS50878">
    <property type="entry name" value="RT_POL"/>
    <property type="match status" value="1"/>
</dbReference>
<dbReference type="PANTHER" id="PTHR34047:SF8">
    <property type="entry name" value="PROTEIN YKFC"/>
    <property type="match status" value="1"/>
</dbReference>
<dbReference type="PATRIC" id="fig|1619019.3.peg.287"/>
<dbReference type="AlphaFoldDB" id="A0A0G0ME81"/>